<sequence length="640" mass="69355">MENCAAIRAHGTSRNHVSAKRTSKGCEVRHDFFYIPICENVIHVARHAGASRMKREKFNKALPITRLLGLLVACILVAVIVPLGWALAHEWSDSSAARGALQAFRGFRAGLLVMEKVSAERGPTNGALGEDLPIAPARAEALSRARAESDRRIASLVAILRNKHCPGDCARELAAVAKMRGDLDSARAQVDALLKVPLAERRSAEIHRVVAGMIAIIPEVAPPLDGISISVREGGPGTLNWLAATRLLADLREFAGQLGSQFTAALAAQRPLTSDELLAIARVRGRVDQLHALVLDRVTVNPGSQAARKALDDMEHDYFVTGIRYAEHVQALATKGATGISPARFAADYVPPMGSITRLRDVLLDQAEAELHARQTESLVHFLVALAAAVLICGALAAMMSIVRKRMVEPLLQAVNMIDAIASDEIDTEISFTPKSMEVAKLLESIAALNANHIEKMKLENMLLEMKELSETDPLTGLLNRRALEKRAKDDWPAANAHEPGYAVVRFDIDRFRQINDLHGHSSGDRVLRTVAHLCSQTWLHTDIVARLDGDAFVVLMRVPNEARAIQCAEQMRAAIEDTPIVSQQGGSFGVTASFGVAYCDARGTIDVQALMERADLLVARAKNEGRNCVVAEGAPAPLH</sequence>
<comment type="catalytic activity">
    <reaction evidence="2">
        <text>2 GTP = 3',3'-c-di-GMP + 2 diphosphate</text>
        <dbReference type="Rhea" id="RHEA:24898"/>
        <dbReference type="ChEBI" id="CHEBI:33019"/>
        <dbReference type="ChEBI" id="CHEBI:37565"/>
        <dbReference type="ChEBI" id="CHEBI:58805"/>
        <dbReference type="EC" id="2.7.7.65"/>
    </reaction>
</comment>
<dbReference type="InterPro" id="IPR000160">
    <property type="entry name" value="GGDEF_dom"/>
</dbReference>
<dbReference type="SMART" id="SM00267">
    <property type="entry name" value="GGDEF"/>
    <property type="match status" value="1"/>
</dbReference>
<accession>A0A1X7D768</accession>
<feature type="transmembrane region" description="Helical" evidence="3">
    <location>
        <begin position="67"/>
        <end position="88"/>
    </location>
</feature>
<feature type="transmembrane region" description="Helical" evidence="3">
    <location>
        <begin position="379"/>
        <end position="403"/>
    </location>
</feature>
<evidence type="ECO:0000256" key="2">
    <source>
        <dbReference type="ARBA" id="ARBA00034247"/>
    </source>
</evidence>
<dbReference type="EC" id="2.7.7.65" evidence="1"/>
<reference evidence="6" key="1">
    <citation type="submission" date="2017-04" db="EMBL/GenBank/DDBJ databases">
        <authorList>
            <person name="Varghese N."/>
            <person name="Submissions S."/>
        </authorList>
    </citation>
    <scope>NUCLEOTIDE SEQUENCE [LARGE SCALE GENOMIC DNA]</scope>
    <source>
        <strain evidence="6">Ballard 720</strain>
    </source>
</reference>
<dbReference type="FunFam" id="3.30.70.270:FF:000001">
    <property type="entry name" value="Diguanylate cyclase domain protein"/>
    <property type="match status" value="1"/>
</dbReference>
<keyword evidence="3" id="KW-1133">Transmembrane helix</keyword>
<evidence type="ECO:0000313" key="6">
    <source>
        <dbReference type="Proteomes" id="UP000192911"/>
    </source>
</evidence>
<dbReference type="Pfam" id="PF00990">
    <property type="entry name" value="GGDEF"/>
    <property type="match status" value="1"/>
</dbReference>
<keyword evidence="3" id="KW-0472">Membrane</keyword>
<evidence type="ECO:0000256" key="1">
    <source>
        <dbReference type="ARBA" id="ARBA00012528"/>
    </source>
</evidence>
<dbReference type="NCBIfam" id="TIGR00254">
    <property type="entry name" value="GGDEF"/>
    <property type="match status" value="1"/>
</dbReference>
<evidence type="ECO:0000259" key="4">
    <source>
        <dbReference type="PROSITE" id="PS50887"/>
    </source>
</evidence>
<dbReference type="InterPro" id="IPR029787">
    <property type="entry name" value="Nucleotide_cyclase"/>
</dbReference>
<dbReference type="PROSITE" id="PS50887">
    <property type="entry name" value="GGDEF"/>
    <property type="match status" value="1"/>
</dbReference>
<evidence type="ECO:0000256" key="3">
    <source>
        <dbReference type="SAM" id="Phobius"/>
    </source>
</evidence>
<proteinExistence type="predicted"/>
<dbReference type="AlphaFoldDB" id="A0A1X7D768"/>
<dbReference type="PANTHER" id="PTHR45138">
    <property type="entry name" value="REGULATORY COMPONENTS OF SENSORY TRANSDUCTION SYSTEM"/>
    <property type="match status" value="1"/>
</dbReference>
<dbReference type="OrthoDB" id="9813903at2"/>
<protein>
    <recommendedName>
        <fullName evidence="1">diguanylate cyclase</fullName>
        <ecNumber evidence="1">2.7.7.65</ecNumber>
    </recommendedName>
</protein>
<keyword evidence="6" id="KW-1185">Reference proteome</keyword>
<dbReference type="Gene3D" id="3.30.70.270">
    <property type="match status" value="1"/>
</dbReference>
<dbReference type="InterPro" id="IPR043128">
    <property type="entry name" value="Rev_trsase/Diguanyl_cyclase"/>
</dbReference>
<organism evidence="5 6">
    <name type="scientific">Trinickia caryophylli</name>
    <name type="common">Paraburkholderia caryophylli</name>
    <dbReference type="NCBI Taxonomy" id="28094"/>
    <lineage>
        <taxon>Bacteria</taxon>
        <taxon>Pseudomonadati</taxon>
        <taxon>Pseudomonadota</taxon>
        <taxon>Betaproteobacteria</taxon>
        <taxon>Burkholderiales</taxon>
        <taxon>Burkholderiaceae</taxon>
        <taxon>Trinickia</taxon>
    </lineage>
</organism>
<dbReference type="EMBL" id="FXAH01000002">
    <property type="protein sequence ID" value="SMF09946.1"/>
    <property type="molecule type" value="Genomic_DNA"/>
</dbReference>
<keyword evidence="3" id="KW-0812">Transmembrane</keyword>
<dbReference type="CDD" id="cd01949">
    <property type="entry name" value="GGDEF"/>
    <property type="match status" value="1"/>
</dbReference>
<name>A0A1X7D768_TRICW</name>
<dbReference type="Proteomes" id="UP000192911">
    <property type="component" value="Unassembled WGS sequence"/>
</dbReference>
<gene>
    <name evidence="5" type="ORF">SAMN06295900_102466</name>
</gene>
<dbReference type="GO" id="GO:0052621">
    <property type="term" value="F:diguanylate cyclase activity"/>
    <property type="evidence" value="ECO:0007669"/>
    <property type="project" value="UniProtKB-EC"/>
</dbReference>
<dbReference type="InterPro" id="IPR050469">
    <property type="entry name" value="Diguanylate_Cyclase"/>
</dbReference>
<dbReference type="SUPFAM" id="SSF55073">
    <property type="entry name" value="Nucleotide cyclase"/>
    <property type="match status" value="1"/>
</dbReference>
<dbReference type="STRING" id="28094.SAMN06295900_102466"/>
<evidence type="ECO:0000313" key="5">
    <source>
        <dbReference type="EMBL" id="SMF09946.1"/>
    </source>
</evidence>
<dbReference type="PANTHER" id="PTHR45138:SF9">
    <property type="entry name" value="DIGUANYLATE CYCLASE DGCM-RELATED"/>
    <property type="match status" value="1"/>
</dbReference>
<feature type="domain" description="GGDEF" evidence="4">
    <location>
        <begin position="500"/>
        <end position="635"/>
    </location>
</feature>